<feature type="compositionally biased region" description="Pro residues" evidence="1">
    <location>
        <begin position="196"/>
        <end position="205"/>
    </location>
</feature>
<dbReference type="KEGG" id="ehx:EMIHUDRAFT_351378"/>
<dbReference type="RefSeq" id="XP_005791838.1">
    <property type="nucleotide sequence ID" value="XM_005791781.1"/>
</dbReference>
<dbReference type="InterPro" id="IPR002514">
    <property type="entry name" value="Transposase_8"/>
</dbReference>
<accession>A0A0D3KUH4</accession>
<feature type="region of interest" description="Disordered" evidence="1">
    <location>
        <begin position="341"/>
        <end position="367"/>
    </location>
</feature>
<reference evidence="3" key="1">
    <citation type="journal article" date="2013" name="Nature">
        <title>Pan genome of the phytoplankton Emiliania underpins its global distribution.</title>
        <authorList>
            <person name="Read B.A."/>
            <person name="Kegel J."/>
            <person name="Klute M.J."/>
            <person name="Kuo A."/>
            <person name="Lefebvre S.C."/>
            <person name="Maumus F."/>
            <person name="Mayer C."/>
            <person name="Miller J."/>
            <person name="Monier A."/>
            <person name="Salamov A."/>
            <person name="Young J."/>
            <person name="Aguilar M."/>
            <person name="Claverie J.M."/>
            <person name="Frickenhaus S."/>
            <person name="Gonzalez K."/>
            <person name="Herman E.K."/>
            <person name="Lin Y.C."/>
            <person name="Napier J."/>
            <person name="Ogata H."/>
            <person name="Sarno A.F."/>
            <person name="Shmutz J."/>
            <person name="Schroeder D."/>
            <person name="de Vargas C."/>
            <person name="Verret F."/>
            <person name="von Dassow P."/>
            <person name="Valentin K."/>
            <person name="Van de Peer Y."/>
            <person name="Wheeler G."/>
            <person name="Dacks J.B."/>
            <person name="Delwiche C.F."/>
            <person name="Dyhrman S.T."/>
            <person name="Glockner G."/>
            <person name="John U."/>
            <person name="Richards T."/>
            <person name="Worden A.Z."/>
            <person name="Zhang X."/>
            <person name="Grigoriev I.V."/>
            <person name="Allen A.E."/>
            <person name="Bidle K."/>
            <person name="Borodovsky M."/>
            <person name="Bowler C."/>
            <person name="Brownlee C."/>
            <person name="Cock J.M."/>
            <person name="Elias M."/>
            <person name="Gladyshev V.N."/>
            <person name="Groth M."/>
            <person name="Guda C."/>
            <person name="Hadaegh A."/>
            <person name="Iglesias-Rodriguez M.D."/>
            <person name="Jenkins J."/>
            <person name="Jones B.M."/>
            <person name="Lawson T."/>
            <person name="Leese F."/>
            <person name="Lindquist E."/>
            <person name="Lobanov A."/>
            <person name="Lomsadze A."/>
            <person name="Malik S.B."/>
            <person name="Marsh M.E."/>
            <person name="Mackinder L."/>
            <person name="Mock T."/>
            <person name="Mueller-Roeber B."/>
            <person name="Pagarete A."/>
            <person name="Parker M."/>
            <person name="Probert I."/>
            <person name="Quesneville H."/>
            <person name="Raines C."/>
            <person name="Rensing S.A."/>
            <person name="Riano-Pachon D.M."/>
            <person name="Richier S."/>
            <person name="Rokitta S."/>
            <person name="Shiraiwa Y."/>
            <person name="Soanes D.M."/>
            <person name="van der Giezen M."/>
            <person name="Wahlund T.M."/>
            <person name="Williams B."/>
            <person name="Wilson W."/>
            <person name="Wolfe G."/>
            <person name="Wurch L.L."/>
        </authorList>
    </citation>
    <scope>NUCLEOTIDE SEQUENCE</scope>
</reference>
<keyword evidence="3" id="KW-1185">Reference proteome</keyword>
<feature type="region of interest" description="Disordered" evidence="1">
    <location>
        <begin position="166"/>
        <end position="208"/>
    </location>
</feature>
<evidence type="ECO:0000256" key="1">
    <source>
        <dbReference type="SAM" id="MobiDB-lite"/>
    </source>
</evidence>
<dbReference type="GO" id="GO:0006313">
    <property type="term" value="P:DNA transposition"/>
    <property type="evidence" value="ECO:0007669"/>
    <property type="project" value="InterPro"/>
</dbReference>
<dbReference type="GO" id="GO:0004803">
    <property type="term" value="F:transposase activity"/>
    <property type="evidence" value="ECO:0007669"/>
    <property type="project" value="InterPro"/>
</dbReference>
<dbReference type="Proteomes" id="UP000013827">
    <property type="component" value="Unassembled WGS sequence"/>
</dbReference>
<evidence type="ECO:0000313" key="3">
    <source>
        <dbReference type="Proteomes" id="UP000013827"/>
    </source>
</evidence>
<dbReference type="PaxDb" id="2903-EOD39409"/>
<dbReference type="Pfam" id="PF01527">
    <property type="entry name" value="HTH_Tnp_1"/>
    <property type="match status" value="1"/>
</dbReference>
<dbReference type="GeneID" id="17284682"/>
<sequence>MLSEPQPGMPVLEKHAMPIEPQRQRRSRTMYSAEYKLRVVREALARPQACRIKPTCREHPGIEPTQLRKWIKNIDTLESLAELEARQFEIRRDFHVKNGQKALLGPSAQSGEREIVQREQNAQNPFGLASGMLGTVQQLQSFTHYMQSLPQQSLLQAQLQASKLYHSAPAASQGANEAPHPDRLPPPANAASVRVSPPPPPPSLPPSRLLRVGTMEAWMAAVDSPHVRRLSAEETIAAAPDACEFVPGAAPQVGEKRPRALPASSPPLAPKELALQDWRLDAETRDLVQLPPHSLAPMGSFGGFAPSGPPTAPVPPAASGPLCGADAVEVIAHNAMRAAAAGGSSGASSGEAGGAAPQEWSPPLDCAVPAAEPLGPFEAFCPAAVRSHDGRSPGLPNGAGLVMW</sequence>
<dbReference type="HOGENOM" id="CLU_682293_0_0_1"/>
<reference evidence="2" key="2">
    <citation type="submission" date="2024-10" db="UniProtKB">
        <authorList>
            <consortium name="EnsemblProtists"/>
        </authorList>
    </citation>
    <scope>IDENTIFICATION</scope>
</reference>
<organism evidence="2 3">
    <name type="scientific">Emiliania huxleyi (strain CCMP1516)</name>
    <dbReference type="NCBI Taxonomy" id="280463"/>
    <lineage>
        <taxon>Eukaryota</taxon>
        <taxon>Haptista</taxon>
        <taxon>Haptophyta</taxon>
        <taxon>Prymnesiophyceae</taxon>
        <taxon>Isochrysidales</taxon>
        <taxon>Noelaerhabdaceae</taxon>
        <taxon>Emiliania</taxon>
    </lineage>
</organism>
<feature type="compositionally biased region" description="Low complexity" evidence="1">
    <location>
        <begin position="341"/>
        <end position="356"/>
    </location>
</feature>
<dbReference type="EnsemblProtists" id="EOD39409">
    <property type="protein sequence ID" value="EOD39409"/>
    <property type="gene ID" value="EMIHUDRAFT_351378"/>
</dbReference>
<evidence type="ECO:0000313" key="2">
    <source>
        <dbReference type="EnsemblProtists" id="EOD39409"/>
    </source>
</evidence>
<name>A0A0D3KUH4_EMIH1</name>
<protein>
    <submittedName>
        <fullName evidence="2">Uncharacterized protein</fullName>
    </submittedName>
</protein>
<dbReference type="GO" id="GO:0003677">
    <property type="term" value="F:DNA binding"/>
    <property type="evidence" value="ECO:0007669"/>
    <property type="project" value="InterPro"/>
</dbReference>
<proteinExistence type="predicted"/>
<dbReference type="AlphaFoldDB" id="A0A0D3KUH4"/>